<reference evidence="1 2" key="1">
    <citation type="submission" date="2024-04" db="EMBL/GenBank/DDBJ databases">
        <title>Novel genus in family Flammeovirgaceae.</title>
        <authorList>
            <person name="Nguyen T.H."/>
            <person name="Vuong T.Q."/>
            <person name="Le H."/>
            <person name="Kim S.-G."/>
        </authorList>
    </citation>
    <scope>NUCLEOTIDE SEQUENCE [LARGE SCALE GENOMIC DNA]</scope>
    <source>
        <strain evidence="1 2">JCM 23209</strain>
    </source>
</reference>
<name>A0AAW9SFM6_9BACT</name>
<keyword evidence="2" id="KW-1185">Reference proteome</keyword>
<evidence type="ECO:0000313" key="2">
    <source>
        <dbReference type="Proteomes" id="UP001403385"/>
    </source>
</evidence>
<sequence length="148" mass="16813">MTVYIFTETSKSFISTDNLKSKWIESILLVLGKKVDNVENFSLSVQECRHSLERVNSIIKGILPELEPIGQNIGRKVNLFLFNKEYTFIPTSKSGHKLMNYYSIKLLLEDAIKNNVNLKVIFASGDNNIPEPIIEKIDNIAKNTTPPE</sequence>
<gene>
    <name evidence="1" type="ORF">AAG747_27510</name>
</gene>
<dbReference type="RefSeq" id="WP_346824472.1">
    <property type="nucleotide sequence ID" value="NZ_JBDKWZ010000025.1"/>
</dbReference>
<evidence type="ECO:0000313" key="1">
    <source>
        <dbReference type="EMBL" id="MEN7551694.1"/>
    </source>
</evidence>
<organism evidence="1 2">
    <name type="scientific">Rapidithrix thailandica</name>
    <dbReference type="NCBI Taxonomy" id="413964"/>
    <lineage>
        <taxon>Bacteria</taxon>
        <taxon>Pseudomonadati</taxon>
        <taxon>Bacteroidota</taxon>
        <taxon>Cytophagia</taxon>
        <taxon>Cytophagales</taxon>
        <taxon>Flammeovirgaceae</taxon>
        <taxon>Rapidithrix</taxon>
    </lineage>
</organism>
<dbReference type="EMBL" id="JBDKWZ010000025">
    <property type="protein sequence ID" value="MEN7551694.1"/>
    <property type="molecule type" value="Genomic_DNA"/>
</dbReference>
<protein>
    <submittedName>
        <fullName evidence="1">Uncharacterized protein</fullName>
    </submittedName>
</protein>
<dbReference type="AlphaFoldDB" id="A0AAW9SFM6"/>
<proteinExistence type="predicted"/>
<accession>A0AAW9SFM6</accession>
<dbReference type="Proteomes" id="UP001403385">
    <property type="component" value="Unassembled WGS sequence"/>
</dbReference>
<comment type="caution">
    <text evidence="1">The sequence shown here is derived from an EMBL/GenBank/DDBJ whole genome shotgun (WGS) entry which is preliminary data.</text>
</comment>